<feature type="region of interest" description="Disordered" evidence="1">
    <location>
        <begin position="276"/>
        <end position="302"/>
    </location>
</feature>
<sequence>MEQALQAYPRGLIPPRRRTAWEQVTATCPFYLSLRFARDARFRLPAACQPVCRPPFSWHLAEKASSRARMLTTVCVPRRFPGRPAGRPDDGSAVSAPFPFCQSGERAPPIIGMSLPAAVNPAHLTAIASLSQVMLSPRARLIASRSVGLIRALCFSSAPAPRGGASAGSGLRRPGSAAAREPSTEAVQPDRARGGEKVWPSKGRVEAVAAGTPTPSFISVAVMDLHKQCRMGCVQRARVTTCTSCIINNKPPGRGGAWERCSRDWHLLSSKALHKTGGAARCPDSGTPHRAAECGGQPAGRRGTLRRRLPARVTVPRPDGRFSSSPFRPAERLSGKRAAGCRESRAASLGGEGARSARALRSDSCWPEARAGQHC</sequence>
<proteinExistence type="predicted"/>
<feature type="compositionally biased region" description="Low complexity" evidence="1">
    <location>
        <begin position="159"/>
        <end position="180"/>
    </location>
</feature>
<feature type="compositionally biased region" description="Basic and acidic residues" evidence="1">
    <location>
        <begin position="329"/>
        <end position="345"/>
    </location>
</feature>
<organism evidence="2 3">
    <name type="scientific">Synaphobranchus kaupii</name>
    <name type="common">Kaup's arrowtooth eel</name>
    <dbReference type="NCBI Taxonomy" id="118154"/>
    <lineage>
        <taxon>Eukaryota</taxon>
        <taxon>Metazoa</taxon>
        <taxon>Chordata</taxon>
        <taxon>Craniata</taxon>
        <taxon>Vertebrata</taxon>
        <taxon>Euteleostomi</taxon>
        <taxon>Actinopterygii</taxon>
        <taxon>Neopterygii</taxon>
        <taxon>Teleostei</taxon>
        <taxon>Anguilliformes</taxon>
        <taxon>Synaphobranchidae</taxon>
        <taxon>Synaphobranchus</taxon>
    </lineage>
</organism>
<accession>A0A9Q1FQ90</accession>
<evidence type="ECO:0000256" key="1">
    <source>
        <dbReference type="SAM" id="MobiDB-lite"/>
    </source>
</evidence>
<dbReference type="Proteomes" id="UP001152622">
    <property type="component" value="Chromosome 4"/>
</dbReference>
<gene>
    <name evidence="2" type="ORF">SKAU_G00130120</name>
</gene>
<comment type="caution">
    <text evidence="2">The sequence shown here is derived from an EMBL/GenBank/DDBJ whole genome shotgun (WGS) entry which is preliminary data.</text>
</comment>
<evidence type="ECO:0000313" key="2">
    <source>
        <dbReference type="EMBL" id="KAJ8364181.1"/>
    </source>
</evidence>
<reference evidence="2" key="1">
    <citation type="journal article" date="2023" name="Science">
        <title>Genome structures resolve the early diversification of teleost fishes.</title>
        <authorList>
            <person name="Parey E."/>
            <person name="Louis A."/>
            <person name="Montfort J."/>
            <person name="Bouchez O."/>
            <person name="Roques C."/>
            <person name="Iampietro C."/>
            <person name="Lluch J."/>
            <person name="Castinel A."/>
            <person name="Donnadieu C."/>
            <person name="Desvignes T."/>
            <person name="Floi Bucao C."/>
            <person name="Jouanno E."/>
            <person name="Wen M."/>
            <person name="Mejri S."/>
            <person name="Dirks R."/>
            <person name="Jansen H."/>
            <person name="Henkel C."/>
            <person name="Chen W.J."/>
            <person name="Zahm M."/>
            <person name="Cabau C."/>
            <person name="Klopp C."/>
            <person name="Thompson A.W."/>
            <person name="Robinson-Rechavi M."/>
            <person name="Braasch I."/>
            <person name="Lecointre G."/>
            <person name="Bobe J."/>
            <person name="Postlethwait J.H."/>
            <person name="Berthelot C."/>
            <person name="Roest Crollius H."/>
            <person name="Guiguen Y."/>
        </authorList>
    </citation>
    <scope>NUCLEOTIDE SEQUENCE</scope>
    <source>
        <strain evidence="2">WJC10195</strain>
    </source>
</reference>
<dbReference type="AlphaFoldDB" id="A0A9Q1FQ90"/>
<feature type="region of interest" description="Disordered" evidence="1">
    <location>
        <begin position="159"/>
        <end position="200"/>
    </location>
</feature>
<dbReference type="EMBL" id="JAINUF010000004">
    <property type="protein sequence ID" value="KAJ8364181.1"/>
    <property type="molecule type" value="Genomic_DNA"/>
</dbReference>
<protein>
    <submittedName>
        <fullName evidence="2">Uncharacterized protein</fullName>
    </submittedName>
</protein>
<feature type="region of interest" description="Disordered" evidence="1">
    <location>
        <begin position="315"/>
        <end position="354"/>
    </location>
</feature>
<name>A0A9Q1FQ90_SYNKA</name>
<keyword evidence="3" id="KW-1185">Reference proteome</keyword>
<evidence type="ECO:0000313" key="3">
    <source>
        <dbReference type="Proteomes" id="UP001152622"/>
    </source>
</evidence>